<sequence length="459" mass="50997">MKRAKRLLAVVFAALMTSTLIASCGKNDQGNTSGGKTDGGSGKTVEIRLLSGWTTAGEDVSPDSVIYNQKIEEFNAENNGVKIINEPSAGDDKRNKARLDVTANNACDIWHFWGGSILQDYINEGVLADCDEYFEESEKVKKEDYAQEYIDFDVFDGVNYGVPFTLAVSVFAVNKEIFEECGLTEEDYPTNLTELKEVSKVLTDNGYAATNVGSKGGNPSHFFYSDYVCQQEGGQEVIEDMLTSYQFDTPQNRKAMEAMEDLQKSGVFPSDPMANGDWSPSFELFTQGKAGMLYTFNWQFTQFPEEMLDKIEIIPVPALDDADISTSTFQEGWINDANVILKKSWDDPEKHDAVVKAFDFINWDIPKAGAEAGAIVSPNSRITESIDYENGDFGLLGKVMQWRVENDVTGRPNHWANCPNGDLQAFYQSTLDELWAGTVSADEAVDKIQKKFDEEKANA</sequence>
<dbReference type="InterPro" id="IPR050490">
    <property type="entry name" value="Bact_solute-bd_prot1"/>
</dbReference>
<accession>A0A8J6TZ13</accession>
<organism evidence="2 3">
    <name type="scientific">Massiliimalia timonensis</name>
    <dbReference type="NCBI Taxonomy" id="1987501"/>
    <lineage>
        <taxon>Bacteria</taxon>
        <taxon>Bacillati</taxon>
        <taxon>Bacillota</taxon>
        <taxon>Clostridia</taxon>
        <taxon>Eubacteriales</taxon>
        <taxon>Oscillospiraceae</taxon>
        <taxon>Massiliimalia</taxon>
    </lineage>
</organism>
<comment type="caution">
    <text evidence="2">The sequence shown here is derived from an EMBL/GenBank/DDBJ whole genome shotgun (WGS) entry which is preliminary data.</text>
</comment>
<proteinExistence type="predicted"/>
<dbReference type="Proteomes" id="UP000632659">
    <property type="component" value="Unassembled WGS sequence"/>
</dbReference>
<dbReference type="EMBL" id="JACRTL010000003">
    <property type="protein sequence ID" value="MBC8610737.1"/>
    <property type="molecule type" value="Genomic_DNA"/>
</dbReference>
<dbReference type="PANTHER" id="PTHR43649">
    <property type="entry name" value="ARABINOSE-BINDING PROTEIN-RELATED"/>
    <property type="match status" value="1"/>
</dbReference>
<keyword evidence="1" id="KW-0732">Signal</keyword>
<dbReference type="SUPFAM" id="SSF53850">
    <property type="entry name" value="Periplasmic binding protein-like II"/>
    <property type="match status" value="1"/>
</dbReference>
<gene>
    <name evidence="2" type="ORF">H8702_06315</name>
</gene>
<dbReference type="AlphaFoldDB" id="A0A8J6TZ13"/>
<dbReference type="RefSeq" id="WP_154825542.1">
    <property type="nucleotide sequence ID" value="NZ_JACRTL010000003.1"/>
</dbReference>
<evidence type="ECO:0000256" key="1">
    <source>
        <dbReference type="SAM" id="SignalP"/>
    </source>
</evidence>
<reference evidence="2" key="1">
    <citation type="submission" date="2020-08" db="EMBL/GenBank/DDBJ databases">
        <title>Genome public.</title>
        <authorList>
            <person name="Liu C."/>
            <person name="Sun Q."/>
        </authorList>
    </citation>
    <scope>NUCLEOTIDE SEQUENCE</scope>
    <source>
        <strain evidence="2">NSJ-15</strain>
    </source>
</reference>
<keyword evidence="3" id="KW-1185">Reference proteome</keyword>
<name>A0A8J6TZ13_9FIRM</name>
<evidence type="ECO:0000313" key="3">
    <source>
        <dbReference type="Proteomes" id="UP000632659"/>
    </source>
</evidence>
<feature type="signal peptide" evidence="1">
    <location>
        <begin position="1"/>
        <end position="22"/>
    </location>
</feature>
<protein>
    <submittedName>
        <fullName evidence="2">Extracellular solute-binding protein</fullName>
    </submittedName>
</protein>
<dbReference type="Pfam" id="PF01547">
    <property type="entry name" value="SBP_bac_1"/>
    <property type="match status" value="1"/>
</dbReference>
<dbReference type="Gene3D" id="3.40.190.10">
    <property type="entry name" value="Periplasmic binding protein-like II"/>
    <property type="match status" value="2"/>
</dbReference>
<evidence type="ECO:0000313" key="2">
    <source>
        <dbReference type="EMBL" id="MBC8610737.1"/>
    </source>
</evidence>
<feature type="chain" id="PRO_5035233723" evidence="1">
    <location>
        <begin position="23"/>
        <end position="459"/>
    </location>
</feature>
<dbReference type="InterPro" id="IPR006059">
    <property type="entry name" value="SBP"/>
</dbReference>
<dbReference type="PROSITE" id="PS51257">
    <property type="entry name" value="PROKAR_LIPOPROTEIN"/>
    <property type="match status" value="1"/>
</dbReference>